<feature type="DNA-binding region" description="HMG box" evidence="12">
    <location>
        <begin position="544"/>
        <end position="611"/>
    </location>
</feature>
<proteinExistence type="inferred from homology"/>
<dbReference type="GO" id="GO:0003677">
    <property type="term" value="F:DNA binding"/>
    <property type="evidence" value="ECO:0007669"/>
    <property type="project" value="UniProtKB-UniRule"/>
</dbReference>
<dbReference type="Pfam" id="PF03531">
    <property type="entry name" value="SSrecog"/>
    <property type="match status" value="1"/>
</dbReference>
<dbReference type="InterPro" id="IPR009071">
    <property type="entry name" value="HMG_box_dom"/>
</dbReference>
<evidence type="ECO:0000256" key="8">
    <source>
        <dbReference type="ARBA" id="ARBA00023125"/>
    </source>
</evidence>
<evidence type="ECO:0000256" key="7">
    <source>
        <dbReference type="ARBA" id="ARBA00023015"/>
    </source>
</evidence>
<dbReference type="CDD" id="cd21994">
    <property type="entry name" value="HMG-box_SSRP1-like"/>
    <property type="match status" value="1"/>
</dbReference>
<dbReference type="GO" id="GO:0006260">
    <property type="term" value="P:DNA replication"/>
    <property type="evidence" value="ECO:0007669"/>
    <property type="project" value="UniProtKB-KW"/>
</dbReference>
<dbReference type="InterPro" id="IPR035417">
    <property type="entry name" value="SSRP1/POB3_N"/>
</dbReference>
<dbReference type="InterPro" id="IPR011993">
    <property type="entry name" value="PH-like_dom_sf"/>
</dbReference>
<dbReference type="PRINTS" id="PR00887">
    <property type="entry name" value="SSRCOGNITION"/>
</dbReference>
<dbReference type="InterPro" id="IPR000969">
    <property type="entry name" value="SSRP1/POB3"/>
</dbReference>
<dbReference type="Pfam" id="PF21103">
    <property type="entry name" value="PH1_SSRP1-like"/>
    <property type="match status" value="1"/>
</dbReference>
<dbReference type="GO" id="GO:0042393">
    <property type="term" value="F:histone binding"/>
    <property type="evidence" value="ECO:0007669"/>
    <property type="project" value="TreeGrafter"/>
</dbReference>
<dbReference type="PANTHER" id="PTHR45849:SF1">
    <property type="entry name" value="FACT COMPLEX SUBUNIT SSRP1"/>
    <property type="match status" value="1"/>
</dbReference>
<dbReference type="InterPro" id="IPR048993">
    <property type="entry name" value="SSRP1-like_PH1"/>
</dbReference>
<dbReference type="GO" id="GO:0035101">
    <property type="term" value="C:FACT complex"/>
    <property type="evidence" value="ECO:0007669"/>
    <property type="project" value="TreeGrafter"/>
</dbReference>
<keyword evidence="17" id="KW-1185">Reference proteome</keyword>
<comment type="subcellular location">
    <subcellularLocation>
        <location evidence="1">Nucleus</location>
        <location evidence="1">Nucleolus</location>
    </subcellularLocation>
    <subcellularLocation>
        <location evidence="13">Nucleus</location>
    </subcellularLocation>
    <subcellularLocation>
        <location evidence="13">Chromosome</location>
    </subcellularLocation>
</comment>
<keyword evidence="8 12" id="KW-0238">DNA-binding</keyword>
<keyword evidence="5 13" id="KW-0235">DNA replication</keyword>
<dbReference type="PROSITE" id="PS50118">
    <property type="entry name" value="HMG_BOX_2"/>
    <property type="match status" value="1"/>
</dbReference>
<dbReference type="SMART" id="SM00398">
    <property type="entry name" value="HMG"/>
    <property type="match status" value="1"/>
</dbReference>
<keyword evidence="7 13" id="KW-0805">Transcription regulation</keyword>
<feature type="compositionally biased region" description="Basic residues" evidence="14">
    <location>
        <begin position="527"/>
        <end position="537"/>
    </location>
</feature>
<dbReference type="GO" id="GO:1902275">
    <property type="term" value="P:regulation of chromatin organization"/>
    <property type="evidence" value="ECO:0007669"/>
    <property type="project" value="TreeGrafter"/>
</dbReference>
<gene>
    <name evidence="16" type="ORF">H920_15218</name>
</gene>
<dbReference type="GO" id="GO:0005730">
    <property type="term" value="C:nucleolus"/>
    <property type="evidence" value="ECO:0007669"/>
    <property type="project" value="UniProtKB-SubCell"/>
</dbReference>
<feature type="region of interest" description="Disordered" evidence="14">
    <location>
        <begin position="589"/>
        <end position="659"/>
    </location>
</feature>
<evidence type="ECO:0000259" key="15">
    <source>
        <dbReference type="PROSITE" id="PS50118"/>
    </source>
</evidence>
<dbReference type="CDD" id="cd13231">
    <property type="entry name" value="PH2_SSRP1-like"/>
    <property type="match status" value="1"/>
</dbReference>
<dbReference type="Gene3D" id="2.30.29.30">
    <property type="entry name" value="Pleckstrin-homology domain (PH domain)/Phosphotyrosine-binding domain (PTB)"/>
    <property type="match status" value="2"/>
</dbReference>
<evidence type="ECO:0000256" key="11">
    <source>
        <dbReference type="ARBA" id="ARBA00023242"/>
    </source>
</evidence>
<comment type="similarity">
    <text evidence="2 13">Belongs to the SSRP1 family.</text>
</comment>
<evidence type="ECO:0000256" key="14">
    <source>
        <dbReference type="SAM" id="MobiDB-lite"/>
    </source>
</evidence>
<accession>A0A091CX89</accession>
<feature type="domain" description="HMG box" evidence="15">
    <location>
        <begin position="544"/>
        <end position="611"/>
    </location>
</feature>
<evidence type="ECO:0000256" key="5">
    <source>
        <dbReference type="ARBA" id="ARBA00022705"/>
    </source>
</evidence>
<dbReference type="Gene3D" id="2.30.29.220">
    <property type="entry name" value="Structure-specific recognition protein (SSRP1)"/>
    <property type="match status" value="1"/>
</dbReference>
<dbReference type="InterPro" id="IPR038167">
    <property type="entry name" value="SSRP1_sf"/>
</dbReference>
<dbReference type="Proteomes" id="UP000028990">
    <property type="component" value="Unassembled WGS sequence"/>
</dbReference>
<dbReference type="Pfam" id="PF00505">
    <property type="entry name" value="HMG_box"/>
    <property type="match status" value="1"/>
</dbReference>
<protein>
    <recommendedName>
        <fullName evidence="3 13">FACT complex subunit SSRP1</fullName>
    </recommendedName>
</protein>
<reference evidence="16 17" key="1">
    <citation type="submission" date="2013-11" db="EMBL/GenBank/DDBJ databases">
        <title>The Damaraland mole rat (Fukomys damarensis) genome and evolution of African mole rats.</title>
        <authorList>
            <person name="Gladyshev V.N."/>
            <person name="Fang X."/>
        </authorList>
    </citation>
    <scope>NUCLEOTIDE SEQUENCE [LARGE SCALE GENOMIC DNA]</scope>
    <source>
        <tissue evidence="16">Liver</tissue>
    </source>
</reference>
<dbReference type="InterPro" id="IPR050454">
    <property type="entry name" value="RTT106/SSRP1_HistChap/FACT"/>
</dbReference>
<keyword evidence="11 12" id="KW-0539">Nucleus</keyword>
<evidence type="ECO:0000256" key="9">
    <source>
        <dbReference type="ARBA" id="ARBA00023163"/>
    </source>
</evidence>
<dbReference type="GO" id="GO:0031491">
    <property type="term" value="F:nucleosome binding"/>
    <property type="evidence" value="ECO:0007669"/>
    <property type="project" value="TreeGrafter"/>
</dbReference>
<evidence type="ECO:0000313" key="16">
    <source>
        <dbReference type="EMBL" id="KFO23317.1"/>
    </source>
</evidence>
<feature type="compositionally biased region" description="Low complexity" evidence="14">
    <location>
        <begin position="638"/>
        <end position="654"/>
    </location>
</feature>
<dbReference type="PANTHER" id="PTHR45849">
    <property type="entry name" value="FACT COMPLEX SUBUNIT SSRP1"/>
    <property type="match status" value="1"/>
</dbReference>
<dbReference type="GO" id="GO:0006281">
    <property type="term" value="P:DNA repair"/>
    <property type="evidence" value="ECO:0007669"/>
    <property type="project" value="UniProtKB-KW"/>
</dbReference>
<comment type="function">
    <text evidence="13">Component of the FACT complex, a general chromatin factor that acts to reorganize nucleosomes. The FACT complex is involved in multiple processes that require DNA as a template such as mRNA elongation, DNA replication and DNA repair. During transcription elongation the FACT complex acts as a histone chaperone that both destabilizes and restores nucleosomal structure. It facilitates the passage of RNA polymerase II and transcription by promoting the dissociation of one histone H2A-H2B dimer from the nucleosome, then subsequently promotes the reestablishment of the nucleosome following the passage of RNA polymerase II.</text>
</comment>
<evidence type="ECO:0000256" key="13">
    <source>
        <dbReference type="RuleBase" id="RU364013"/>
    </source>
</evidence>
<evidence type="ECO:0000256" key="12">
    <source>
        <dbReference type="PROSITE-ProRule" id="PRU00267"/>
    </source>
</evidence>
<feature type="compositionally biased region" description="Low complexity" evidence="14">
    <location>
        <begin position="494"/>
        <end position="504"/>
    </location>
</feature>
<evidence type="ECO:0000256" key="4">
    <source>
        <dbReference type="ARBA" id="ARBA00022454"/>
    </source>
</evidence>
<evidence type="ECO:0000256" key="6">
    <source>
        <dbReference type="ARBA" id="ARBA00022763"/>
    </source>
</evidence>
<dbReference type="Gene3D" id="2.30.29.150">
    <property type="match status" value="1"/>
</dbReference>
<dbReference type="InterPro" id="IPR013719">
    <property type="entry name" value="RTT106/SPT16-like_middle_dom"/>
</dbReference>
<dbReference type="Pfam" id="PF08512">
    <property type="entry name" value="Rttp106-like_middle"/>
    <property type="match status" value="1"/>
</dbReference>
<dbReference type="CDD" id="cd13230">
    <property type="entry name" value="PH1_SSRP1-like"/>
    <property type="match status" value="1"/>
</dbReference>
<dbReference type="FunFam" id="2.30.29.30:FF:000119">
    <property type="entry name" value="FACT complex subunit SSRP1"/>
    <property type="match status" value="1"/>
</dbReference>
<dbReference type="Gene3D" id="1.10.30.10">
    <property type="entry name" value="High mobility group box domain"/>
    <property type="match status" value="1"/>
</dbReference>
<dbReference type="FunFam" id="2.30.29.150:FF:000001">
    <property type="entry name" value="Fact complex subunit ssrp1"/>
    <property type="match status" value="1"/>
</dbReference>
<dbReference type="FunFam" id="2.30.29.220:FF:000001">
    <property type="entry name" value="FACT complex subunit SSRP1"/>
    <property type="match status" value="1"/>
</dbReference>
<dbReference type="SUPFAM" id="SSF50729">
    <property type="entry name" value="PH domain-like"/>
    <property type="match status" value="1"/>
</dbReference>
<keyword evidence="10 13" id="KW-0234">DNA repair</keyword>
<name>A0A091CX89_FUKDA</name>
<dbReference type="InterPro" id="IPR024954">
    <property type="entry name" value="SSRP1_DD"/>
</dbReference>
<evidence type="ECO:0000256" key="1">
    <source>
        <dbReference type="ARBA" id="ARBA00004604"/>
    </source>
</evidence>
<evidence type="ECO:0000256" key="2">
    <source>
        <dbReference type="ARBA" id="ARBA00010060"/>
    </source>
</evidence>
<dbReference type="SMART" id="SM01287">
    <property type="entry name" value="Rtt106"/>
    <property type="match status" value="1"/>
</dbReference>
<dbReference type="InterPro" id="IPR036910">
    <property type="entry name" value="HMG_box_dom_sf"/>
</dbReference>
<keyword evidence="4 13" id="KW-0158">Chromosome</keyword>
<evidence type="ECO:0000313" key="17">
    <source>
        <dbReference type="Proteomes" id="UP000028990"/>
    </source>
</evidence>
<feature type="compositionally biased region" description="Basic and acidic residues" evidence="14">
    <location>
        <begin position="589"/>
        <end position="620"/>
    </location>
</feature>
<feature type="compositionally biased region" description="Acidic residues" evidence="14">
    <location>
        <begin position="470"/>
        <end position="493"/>
    </location>
</feature>
<evidence type="ECO:0000256" key="3">
    <source>
        <dbReference type="ARBA" id="ARBA00016104"/>
    </source>
</evidence>
<dbReference type="AlphaFoldDB" id="A0A091CX89"/>
<feature type="region of interest" description="Disordered" evidence="14">
    <location>
        <begin position="453"/>
        <end position="549"/>
    </location>
</feature>
<organism evidence="16 17">
    <name type="scientific">Fukomys damarensis</name>
    <name type="common">Damaraland mole rat</name>
    <name type="synonym">Cryptomys damarensis</name>
    <dbReference type="NCBI Taxonomy" id="885580"/>
    <lineage>
        <taxon>Eukaryota</taxon>
        <taxon>Metazoa</taxon>
        <taxon>Chordata</taxon>
        <taxon>Craniata</taxon>
        <taxon>Vertebrata</taxon>
        <taxon>Euteleostomi</taxon>
        <taxon>Mammalia</taxon>
        <taxon>Eutheria</taxon>
        <taxon>Euarchontoglires</taxon>
        <taxon>Glires</taxon>
        <taxon>Rodentia</taxon>
        <taxon>Hystricomorpha</taxon>
        <taxon>Bathyergidae</taxon>
        <taxon>Fukomys</taxon>
    </lineage>
</organism>
<keyword evidence="9 13" id="KW-0804">Transcription</keyword>
<dbReference type="Pfam" id="PF17292">
    <property type="entry name" value="POB3_N"/>
    <property type="match status" value="1"/>
</dbReference>
<keyword evidence="6 13" id="KW-0227">DNA damage</keyword>
<sequence length="674" mass="77464">MLEFNNIFQEVKGSMKEGILRLNDQGIIFSNCKMGKVDNIEAWKLTEGIWRRVAQGHGLKLLTRNGRVYKYNGFQESEFQKLSNFFKTHYHLELTKKDLCMKGWNWGKVKFGGQLLSFDIDDQPAFEIPLSNVSQCTTSKNEVTLEFHQNDDTEVSLVEMRFYVPPTQEEGVDPVEAFAQNVLSKADVIQATVDAICVFHELQCLTPRGRYDIRMYLTFLHLHGKSFDYKIPYSTVLHLFLLPHKDQRQMFFVISLDPPIKQGQTHYHFLILLFSKDDDISLTLNLNEELEKRFEGQLTKNMLGSLYEVVSQIMKALVNCKITVPGNFRGYLGDPCITCSYKASSGLLYPLDQGFIYIHKPPIHIRFPEITFVNFARGITTTRFFDLEIETEQGTWYTFSSIQKEEYGKLLDFISAKKINVKNQGLKEGKNLSYHRYADSDEDRRHNAYLEKMKEEGKSRGENASGSSDDSGEEMDESFNPGEEEEDVAEEFDSNASSSPSSNEGDSDREEKEQKHLKKAKMAKDHKDHKKTVKVKKGKDPRAPKKPTSAYLLWLNASQEKIKSDHPGISIMDLSKKAGEIWEGMPQKMQEEWDPKAAGIRKHENAMKEHERNLGKSSKKDKSKKKKVKAKMDKKSIPSRGSSSKSSSGQLSKGFKSKEFMFRREQKWKEEVAE</sequence>
<dbReference type="EMBL" id="KN123775">
    <property type="protein sequence ID" value="KFO23317.1"/>
    <property type="molecule type" value="Genomic_DNA"/>
</dbReference>
<dbReference type="SUPFAM" id="SSF47095">
    <property type="entry name" value="HMG-box"/>
    <property type="match status" value="1"/>
</dbReference>
<evidence type="ECO:0000256" key="10">
    <source>
        <dbReference type="ARBA" id="ARBA00023204"/>
    </source>
</evidence>
<dbReference type="FunFam" id="2.30.29.30:FF:000098">
    <property type="entry name" value="Fact complex subunit ssrp1"/>
    <property type="match status" value="1"/>
</dbReference>